<feature type="region of interest" description="Disordered" evidence="1">
    <location>
        <begin position="565"/>
        <end position="620"/>
    </location>
</feature>
<dbReference type="Pfam" id="PF05904">
    <property type="entry name" value="DUF863"/>
    <property type="match status" value="3"/>
</dbReference>
<dbReference type="PANTHER" id="PTHR33167:SF18">
    <property type="entry name" value="GB|AAF67766.1"/>
    <property type="match status" value="1"/>
</dbReference>
<feature type="compositionally biased region" description="Basic and acidic residues" evidence="1">
    <location>
        <begin position="697"/>
        <end position="708"/>
    </location>
</feature>
<feature type="region of interest" description="Disordered" evidence="1">
    <location>
        <begin position="691"/>
        <end position="740"/>
    </location>
</feature>
<dbReference type="AlphaFoldDB" id="A0A498JKF2"/>
<proteinExistence type="predicted"/>
<evidence type="ECO:0000256" key="1">
    <source>
        <dbReference type="SAM" id="MobiDB-lite"/>
    </source>
</evidence>
<sequence length="1002" mass="111295">MGANVQCNNYFPGYYAAGNHNLIANDSKKDHNLSPEQHFEYYKESLKQTMLKQDTILRNQTIFGIPKFLWKSLKTKRCPKCLLSIQIQDLHLLYGRQRELMDGIRRNEFEKHQLKTEASWLTTALSQKSSVYVQKTLHAPSLPLVNPACSQISVSAAESIESPSCFVRGRNIQTCSYPTQTEGRSGDCELLESKCKKFQKNFDLELPADAYIDDEGEGFLVDGKVSEAPEVSSSRLKRFPEVLCNGDAKQFLGSEDDTSTSASLEKDSFDLNYVYKLEKGTSPTPGRQFLSKELIQDTRKRQDFEVFSNVLLQERKRKQEWSSIYEAGKRKRTLDSFPQGSHADQFYPLSSLLHEELKAAEPPPFHQSNQNSWSGRTLFGLQKPGSYSQSGPSRASSLCTPYQHIPQGEMENSGASCIAALRKPIHDFARFPIAVQALPCFNTPIQLGNSSKSSTIRPGINGDRLQLKHDLRSSTKHGSAFSLDDNFSNGSQLESKNSEVHRPHISLDNLIRTNDNIGIEHHGVTKDVLDSASVKSCKDINLNCVPTGCSLDAAVSQSFQATTESEKLEASSEGLPWHRWNHNGKTDKGCDNSTQVDASDSSSKIIRDSTGHPSNSILNPPEEVKKRRKAVVLDLNAACESVLDPEIELTEQAVENEFARKDFGFQIDLNSSVTGDEFSPTDSLSTGILLEAPASPENKECSPPRGESDENQVETPFLLPGQNDPENNERFPPVGESDQNQVETPFRLSGQEDPGNNVCPLPILEFDENQVDSTAAESLVSISSSKLHTCIVSTTDKPLETSCASLCWFAGIASSVVGGQENEGRVVISEELLPDGMDYFEVMSLNLTETKVEECCCCRSNCHNKEETSTTLLPGQPRKGRKRRGRQQKDFQSEILPNLASLSRHEVTEDLQTIEKLIGSSGKTRSFRCAAKLGLARGRRRSSISPSTVTENTLESLLKQIGGTSQFGKEERRSLICWGEVTRRRRGQRYPVSKPRLISGQV</sequence>
<gene>
    <name evidence="2" type="ORF">DVH24_008913</name>
</gene>
<keyword evidence="3" id="KW-1185">Reference proteome</keyword>
<feature type="region of interest" description="Disordered" evidence="1">
    <location>
        <begin position="867"/>
        <end position="890"/>
    </location>
</feature>
<evidence type="ECO:0000313" key="2">
    <source>
        <dbReference type="EMBL" id="RXH96409.1"/>
    </source>
</evidence>
<name>A0A498JKF2_MALDO</name>
<dbReference type="EMBL" id="RDQH01000332">
    <property type="protein sequence ID" value="RXH96409.1"/>
    <property type="molecule type" value="Genomic_DNA"/>
</dbReference>
<dbReference type="InterPro" id="IPR008581">
    <property type="entry name" value="DUF863_pln"/>
</dbReference>
<comment type="caution">
    <text evidence="2">The sequence shown here is derived from an EMBL/GenBank/DDBJ whole genome shotgun (WGS) entry which is preliminary data.</text>
</comment>
<feature type="compositionally biased region" description="Polar residues" evidence="1">
    <location>
        <begin position="591"/>
        <end position="604"/>
    </location>
</feature>
<organism evidence="2 3">
    <name type="scientific">Malus domestica</name>
    <name type="common">Apple</name>
    <name type="synonym">Pyrus malus</name>
    <dbReference type="NCBI Taxonomy" id="3750"/>
    <lineage>
        <taxon>Eukaryota</taxon>
        <taxon>Viridiplantae</taxon>
        <taxon>Streptophyta</taxon>
        <taxon>Embryophyta</taxon>
        <taxon>Tracheophyta</taxon>
        <taxon>Spermatophyta</taxon>
        <taxon>Magnoliopsida</taxon>
        <taxon>eudicotyledons</taxon>
        <taxon>Gunneridae</taxon>
        <taxon>Pentapetalae</taxon>
        <taxon>rosids</taxon>
        <taxon>fabids</taxon>
        <taxon>Rosales</taxon>
        <taxon>Rosaceae</taxon>
        <taxon>Amygdaloideae</taxon>
        <taxon>Maleae</taxon>
        <taxon>Malus</taxon>
    </lineage>
</organism>
<reference evidence="2 3" key="1">
    <citation type="submission" date="2018-10" db="EMBL/GenBank/DDBJ databases">
        <title>A high-quality apple genome assembly.</title>
        <authorList>
            <person name="Hu J."/>
        </authorList>
    </citation>
    <scope>NUCLEOTIDE SEQUENCE [LARGE SCALE GENOMIC DNA]</scope>
    <source>
        <strain evidence="3">cv. HFTH1</strain>
        <tissue evidence="2">Young leaf</tissue>
    </source>
</reference>
<dbReference type="PANTHER" id="PTHR33167">
    <property type="entry name" value="TRANSCRIPTION FACTOR, PUTATIVE (DUF863)-RELATED"/>
    <property type="match status" value="1"/>
</dbReference>
<accession>A0A498JKF2</accession>
<dbReference type="Proteomes" id="UP000290289">
    <property type="component" value="Chromosome 6"/>
</dbReference>
<evidence type="ECO:0000313" key="3">
    <source>
        <dbReference type="Proteomes" id="UP000290289"/>
    </source>
</evidence>
<protein>
    <submittedName>
        <fullName evidence="2">Uncharacterized protein</fullName>
    </submittedName>
</protein>